<accession>A0A3L6DMJ5</accession>
<dbReference type="Proteomes" id="UP000251960">
    <property type="component" value="Chromosome 8"/>
</dbReference>
<gene>
    <name evidence="1" type="ORF">Zm00014a_014079</name>
</gene>
<dbReference type="EMBL" id="NCVQ01000009">
    <property type="protein sequence ID" value="PWZ09890.1"/>
    <property type="molecule type" value="Genomic_DNA"/>
</dbReference>
<organism evidence="1">
    <name type="scientific">Zea mays</name>
    <name type="common">Maize</name>
    <dbReference type="NCBI Taxonomy" id="4577"/>
    <lineage>
        <taxon>Eukaryota</taxon>
        <taxon>Viridiplantae</taxon>
        <taxon>Streptophyta</taxon>
        <taxon>Embryophyta</taxon>
        <taxon>Tracheophyta</taxon>
        <taxon>Spermatophyta</taxon>
        <taxon>Magnoliopsida</taxon>
        <taxon>Liliopsida</taxon>
        <taxon>Poales</taxon>
        <taxon>Poaceae</taxon>
        <taxon>PACMAD clade</taxon>
        <taxon>Panicoideae</taxon>
        <taxon>Andropogonodae</taxon>
        <taxon>Andropogoneae</taxon>
        <taxon>Tripsacinae</taxon>
        <taxon>Zea</taxon>
    </lineage>
</organism>
<proteinExistence type="predicted"/>
<protein>
    <submittedName>
        <fullName evidence="1">Uncharacterized protein</fullName>
    </submittedName>
</protein>
<comment type="caution">
    <text evidence="1">The sequence shown here is derived from an EMBL/GenBank/DDBJ whole genome shotgun (WGS) entry which is preliminary data.</text>
</comment>
<name>A0A3L6DMJ5_MAIZE</name>
<dbReference type="AlphaFoldDB" id="A0A3L6DMJ5"/>
<evidence type="ECO:0000313" key="1">
    <source>
        <dbReference type="EMBL" id="PWZ09890.1"/>
    </source>
</evidence>
<sequence>MKLNTKIERLVAYQNFTHGLDWTPKVTNRLGPKVANDLKRMKHCVLQFRTPKH</sequence>
<reference evidence="1" key="1">
    <citation type="journal article" date="2018" name="Nat. Genet.">
        <title>Extensive intraspecific gene order and gene structural variations between Mo17 and other maize genomes.</title>
        <authorList>
            <person name="Sun S."/>
            <person name="Zhou Y."/>
            <person name="Chen J."/>
            <person name="Shi J."/>
            <person name="Zhao H."/>
            <person name="Zhao H."/>
            <person name="Song W."/>
            <person name="Zhang M."/>
            <person name="Cui Y."/>
            <person name="Dong X."/>
            <person name="Liu H."/>
            <person name="Ma X."/>
            <person name="Jiao Y."/>
            <person name="Wang B."/>
            <person name="Wei X."/>
            <person name="Stein J.C."/>
            <person name="Glaubitz J.C."/>
            <person name="Lu F."/>
            <person name="Yu G."/>
            <person name="Liang C."/>
            <person name="Fengler K."/>
            <person name="Li B."/>
            <person name="Rafalski A."/>
            <person name="Schnable P.S."/>
            <person name="Ware D.H."/>
            <person name="Buckler E.S."/>
            <person name="Lai J."/>
        </authorList>
    </citation>
    <scope>NUCLEOTIDE SEQUENCE [LARGE SCALE GENOMIC DNA]</scope>
    <source>
        <tissue evidence="1">Seedling</tissue>
    </source>
</reference>